<evidence type="ECO:0000313" key="3">
    <source>
        <dbReference type="Proteomes" id="UP000827892"/>
    </source>
</evidence>
<feature type="compositionally biased region" description="Basic and acidic residues" evidence="1">
    <location>
        <begin position="646"/>
        <end position="679"/>
    </location>
</feature>
<name>A0AAE9D8U4_CAEBR</name>
<accession>A0AAE9D8U4</accession>
<feature type="region of interest" description="Disordered" evidence="1">
    <location>
        <begin position="120"/>
        <end position="139"/>
    </location>
</feature>
<dbReference type="PANTHER" id="PTHR22084">
    <property type="entry name" value="GEX INTERACTING PROTEIN PROTEIN 4"/>
    <property type="match status" value="1"/>
</dbReference>
<feature type="region of interest" description="Disordered" evidence="1">
    <location>
        <begin position="434"/>
        <end position="456"/>
    </location>
</feature>
<feature type="region of interest" description="Disordered" evidence="1">
    <location>
        <begin position="523"/>
        <end position="620"/>
    </location>
</feature>
<gene>
    <name evidence="2" type="ORF">L3Y34_000233</name>
</gene>
<feature type="compositionally biased region" description="Acidic residues" evidence="1">
    <location>
        <begin position="305"/>
        <end position="326"/>
    </location>
</feature>
<organism evidence="2 3">
    <name type="scientific">Caenorhabditis briggsae</name>
    <dbReference type="NCBI Taxonomy" id="6238"/>
    <lineage>
        <taxon>Eukaryota</taxon>
        <taxon>Metazoa</taxon>
        <taxon>Ecdysozoa</taxon>
        <taxon>Nematoda</taxon>
        <taxon>Chromadorea</taxon>
        <taxon>Rhabditida</taxon>
        <taxon>Rhabditina</taxon>
        <taxon>Rhabditomorpha</taxon>
        <taxon>Rhabditoidea</taxon>
        <taxon>Rhabditidae</taxon>
        <taxon>Peloderinae</taxon>
        <taxon>Caenorhabditis</taxon>
    </lineage>
</organism>
<dbReference type="EMBL" id="CP090893">
    <property type="protein sequence ID" value="ULT98724.1"/>
    <property type="molecule type" value="Genomic_DNA"/>
</dbReference>
<proteinExistence type="predicted"/>
<feature type="compositionally biased region" description="Polar residues" evidence="1">
    <location>
        <begin position="524"/>
        <end position="559"/>
    </location>
</feature>
<feature type="region of interest" description="Disordered" evidence="1">
    <location>
        <begin position="302"/>
        <end position="331"/>
    </location>
</feature>
<dbReference type="PANTHER" id="PTHR22084:SF1">
    <property type="entry name" value="BZIP DOMAIN-CONTAINING PROTEIN-RELATED"/>
    <property type="match status" value="1"/>
</dbReference>
<feature type="region of interest" description="Disordered" evidence="1">
    <location>
        <begin position="636"/>
        <end position="735"/>
    </location>
</feature>
<feature type="compositionally biased region" description="Polar residues" evidence="1">
    <location>
        <begin position="69"/>
        <end position="86"/>
    </location>
</feature>
<dbReference type="AlphaFoldDB" id="A0AAE9D8U4"/>
<protein>
    <submittedName>
        <fullName evidence="2">Uncharacterized protein</fullName>
    </submittedName>
</protein>
<reference evidence="2 3" key="1">
    <citation type="submission" date="2022-05" db="EMBL/GenBank/DDBJ databases">
        <title>Chromosome-level reference genomes for two strains of Caenorhabditis briggsae: an improved platform for comparative genomics.</title>
        <authorList>
            <person name="Stevens L."/>
            <person name="Andersen E.C."/>
        </authorList>
    </citation>
    <scope>NUCLEOTIDE SEQUENCE [LARGE SCALE GENOMIC DNA]</scope>
    <source>
        <strain evidence="2">QX1410_ONT</strain>
        <tissue evidence="2">Whole-organism</tissue>
    </source>
</reference>
<feature type="compositionally biased region" description="Basic and acidic residues" evidence="1">
    <location>
        <begin position="576"/>
        <end position="596"/>
    </location>
</feature>
<feature type="region of interest" description="Disordered" evidence="1">
    <location>
        <begin position="1"/>
        <end position="90"/>
    </location>
</feature>
<evidence type="ECO:0000313" key="2">
    <source>
        <dbReference type="EMBL" id="ULT98724.1"/>
    </source>
</evidence>
<feature type="compositionally biased region" description="Basic and acidic residues" evidence="1">
    <location>
        <begin position="604"/>
        <end position="615"/>
    </location>
</feature>
<feature type="compositionally biased region" description="Acidic residues" evidence="1">
    <location>
        <begin position="564"/>
        <end position="575"/>
    </location>
</feature>
<feature type="compositionally biased region" description="Low complexity" evidence="1">
    <location>
        <begin position="438"/>
        <end position="456"/>
    </location>
</feature>
<sequence>MNHSSTDDDPYYHQSTSSGPSSSGGGGSYRVYTQKLQGGSAENPPSVVEPGHMNAYIDNFLVGDDKNPSDVSSTEAYVTSHPLSSRSKADEDLDTLMHETADMSDIQGQIEEERHKMASKYRDEHTRQRRAAQARSRYQRMTENERKIYNQRRRMRQMGVDPTNESNPGPLDNLVKTQARQANARKAEAARQRYHRMTPEQRKDYNQRRTEAFRRRREEEEKLLSTPAGRISAEALAKAQQIMVRNARKAESARLRYQRMTVEQRKAYNLRRAATKRTRKYINTEHVDFPENFLAALESGGATEEPFEDDEDVDDEQEDEEEDEDHLDMSDLGDMPISSEIGHQSLEDFIVPDEATCELHMAEVINEVANSADSELSVFAQMESDVIRRTKKANTQILKKMVNNPGSGSSRNFNPYSSFMGGDLPNAQMIPSSEYADPSEPCTSSTPSATAVPSETAENRLIDEDALRQMIETGYDSNGMPVEVRTSDGQAIRTVGDLISRNVNHGQTVFITQRVAEQKPPVFHTNSFQDAPPTTSSLTQDNQVGSTTSSHLDQYMNDTASHEEECDFEDDDDEKVDSVEDSRLEAVRARRAERARASSSRYHRMSEDQRREQNARRAATLRQARARDEELLKMCETTPLDQLDPETARQIKVAQDRRQRRAEQARNKYKRMSEEDRKRYNALRDASRKQRRVTAHQHFLDDSHEDPMEDPPTSSSPLDPDDPASFFYGVFPPKT</sequence>
<dbReference type="Proteomes" id="UP000827892">
    <property type="component" value="Chromosome III"/>
</dbReference>
<evidence type="ECO:0000256" key="1">
    <source>
        <dbReference type="SAM" id="MobiDB-lite"/>
    </source>
</evidence>